<organism evidence="2 3">
    <name type="scientific">Seonamhaeicola algicola</name>
    <dbReference type="NCBI Taxonomy" id="1719036"/>
    <lineage>
        <taxon>Bacteria</taxon>
        <taxon>Pseudomonadati</taxon>
        <taxon>Bacteroidota</taxon>
        <taxon>Flavobacteriia</taxon>
        <taxon>Flavobacteriales</taxon>
        <taxon>Flavobacteriaceae</taxon>
    </lineage>
</organism>
<dbReference type="PANTHER" id="PTHR22916">
    <property type="entry name" value="GLYCOSYLTRANSFERASE"/>
    <property type="match status" value="1"/>
</dbReference>
<sequence length="335" mass="39288">MDRNKLVSIILPVYNGEKFLATSIKSCLNQTYKNIELIIVNDCSTDNSLEIINDFSKLDNRIKVVNNQKNLKLPASLNVGHEIAKGDFITWTSDDNFYEPIAIEELVKTLKVKDSDIAYSNVYMINNDGQRLRKVNFLSIENLIFGNHIGSCFLYKKSVYVNNKGYNENLFLVEDYDFWLRALVHSKYTHVNKLLYNYRKHENSLTNQIHVDTEKSNLHRENLKTMYANFWKLICSKENTFITEFCLKVLTHQKINFKAVVLNHKYINAVQEDLMKNSNFSSIIELKRVFLRQLIILIVNQKDGSNLSKILFVFRKYFFVLDMPSFKTLVKYSIR</sequence>
<keyword evidence="2" id="KW-0808">Transferase</keyword>
<evidence type="ECO:0000313" key="3">
    <source>
        <dbReference type="Proteomes" id="UP000321790"/>
    </source>
</evidence>
<comment type="caution">
    <text evidence="2">The sequence shown here is derived from an EMBL/GenBank/DDBJ whole genome shotgun (WGS) entry which is preliminary data.</text>
</comment>
<dbReference type="GO" id="GO:0016758">
    <property type="term" value="F:hexosyltransferase activity"/>
    <property type="evidence" value="ECO:0007669"/>
    <property type="project" value="UniProtKB-ARBA"/>
</dbReference>
<dbReference type="RefSeq" id="WP_147134192.1">
    <property type="nucleotide sequence ID" value="NZ_VOSC01000019.1"/>
</dbReference>
<dbReference type="AlphaFoldDB" id="A0A5C7AUL9"/>
<name>A0A5C7AUL9_9FLAO</name>
<keyword evidence="3" id="KW-1185">Reference proteome</keyword>
<feature type="domain" description="Glycosyltransferase 2-like" evidence="1">
    <location>
        <begin position="8"/>
        <end position="141"/>
    </location>
</feature>
<proteinExistence type="predicted"/>
<dbReference type="OrthoDB" id="396512at2"/>
<dbReference type="EMBL" id="VOSC01000019">
    <property type="protein sequence ID" value="TXE12037.1"/>
    <property type="molecule type" value="Genomic_DNA"/>
</dbReference>
<dbReference type="PANTHER" id="PTHR22916:SF3">
    <property type="entry name" value="UDP-GLCNAC:BETAGAL BETA-1,3-N-ACETYLGLUCOSAMINYLTRANSFERASE-LIKE PROTEIN 1"/>
    <property type="match status" value="1"/>
</dbReference>
<dbReference type="Proteomes" id="UP000321790">
    <property type="component" value="Unassembled WGS sequence"/>
</dbReference>
<dbReference type="SUPFAM" id="SSF53448">
    <property type="entry name" value="Nucleotide-diphospho-sugar transferases"/>
    <property type="match status" value="1"/>
</dbReference>
<protein>
    <submittedName>
        <fullName evidence="2">Glycosyltransferase</fullName>
    </submittedName>
</protein>
<dbReference type="InterPro" id="IPR029044">
    <property type="entry name" value="Nucleotide-diphossugar_trans"/>
</dbReference>
<accession>A0A5C7AUL9</accession>
<dbReference type="Gene3D" id="3.90.550.10">
    <property type="entry name" value="Spore Coat Polysaccharide Biosynthesis Protein SpsA, Chain A"/>
    <property type="match status" value="1"/>
</dbReference>
<gene>
    <name evidence="2" type="ORF">FUA26_08215</name>
</gene>
<reference evidence="3" key="1">
    <citation type="submission" date="2019-08" db="EMBL/GenBank/DDBJ databases">
        <title>Seonamhaeicola sediminis sp. nov., isolated from marine sediment.</title>
        <authorList>
            <person name="Cao W.R."/>
        </authorList>
    </citation>
    <scope>NUCLEOTIDE SEQUENCE [LARGE SCALE GENOMIC DNA]</scope>
    <source>
        <strain evidence="3">Gy8</strain>
    </source>
</reference>
<dbReference type="Pfam" id="PF00535">
    <property type="entry name" value="Glycos_transf_2"/>
    <property type="match status" value="1"/>
</dbReference>
<dbReference type="InterPro" id="IPR001173">
    <property type="entry name" value="Glyco_trans_2-like"/>
</dbReference>
<evidence type="ECO:0000259" key="1">
    <source>
        <dbReference type="Pfam" id="PF00535"/>
    </source>
</evidence>
<evidence type="ECO:0000313" key="2">
    <source>
        <dbReference type="EMBL" id="TXE12037.1"/>
    </source>
</evidence>